<keyword evidence="3" id="KW-1185">Reference proteome</keyword>
<reference evidence="2 3" key="1">
    <citation type="journal article" date="2019" name="Int. J. Syst. Evol. Microbiol.">
        <title>The Global Catalogue of Microorganisms (GCM) 10K type strain sequencing project: providing services to taxonomists for standard genome sequencing and annotation.</title>
        <authorList>
            <consortium name="The Broad Institute Genomics Platform"/>
            <consortium name="The Broad Institute Genome Sequencing Center for Infectious Disease"/>
            <person name="Wu L."/>
            <person name="Ma J."/>
        </authorList>
    </citation>
    <scope>NUCLEOTIDE SEQUENCE [LARGE SCALE GENOMIC DNA]</scope>
    <source>
        <strain evidence="2 3">JCM 13581</strain>
    </source>
</reference>
<comment type="caution">
    <text evidence="2">The sequence shown here is derived from an EMBL/GenBank/DDBJ whole genome shotgun (WGS) entry which is preliminary data.</text>
</comment>
<sequence>MGLLSWLGGRRRSDAAGTGGGEARSAAGDGDAVPRRPREGWREVPPLQRTVEPPVPVTDPEAFAGSLGTWRDASLLGPMGHLVSEEAPSGMLHGIAEPTPGGAAEAGREPGPGTAETAGPAGPAPVPVQRVVGTGPLVSAPPPELPPQRLAPLVAGAEPPDAVVRPDPPAAPGAAGPERAQSGPDAVPGAAPPVQRSGPEPAPRPRAFGLGAPLPGLPPTAQRTPAGHAPSPTAPDARPGRAPGQTGPEGNEGAGPPPVPAVTEGSAAQDAGPSGQELMRPLLGEEPPVVSRAPEAGADVSPGGLSERASGPAGGGEAPGPDSPGGGSGPADRQPVPLQRATADGKLIDEAGGPAPAAEGHMVPLTAQRAVPLFSGELPPGVPGGADTGEGAVPVVPVRWAGEEGSGGTAGEGGGGGAGPGSVPLQRQTDDPTGAVPGSGPSMPAPASPGVARPSVPPVAGAGTARGTGGLPDAGSAAIAAGVAQRSADGSVVFGAPRGAPGTVPGPPPSPPPEPTAVAVPTAVQRYDGGDVGDAGEDILPGELLDAGPDEDPPDAPLPEPGPDAAAPEDEGGERPGPAGAGGKAGAPEVSDELVRALYPPLSRMLRAELRLERERAGFLINTRH</sequence>
<protein>
    <submittedName>
        <fullName evidence="2">Uncharacterized protein</fullName>
    </submittedName>
</protein>
<dbReference type="RefSeq" id="WP_344266876.1">
    <property type="nucleotide sequence ID" value="NZ_BAAAMJ010000088.1"/>
</dbReference>
<accession>A0ABN2PZK3</accession>
<feature type="compositionally biased region" description="Low complexity" evidence="1">
    <location>
        <begin position="350"/>
        <end position="360"/>
    </location>
</feature>
<evidence type="ECO:0000313" key="3">
    <source>
        <dbReference type="Proteomes" id="UP001501303"/>
    </source>
</evidence>
<feature type="compositionally biased region" description="Pro residues" evidence="1">
    <location>
        <begin position="504"/>
        <end position="515"/>
    </location>
</feature>
<proteinExistence type="predicted"/>
<evidence type="ECO:0000256" key="1">
    <source>
        <dbReference type="SAM" id="MobiDB-lite"/>
    </source>
</evidence>
<evidence type="ECO:0000313" key="2">
    <source>
        <dbReference type="EMBL" id="GAA1935926.1"/>
    </source>
</evidence>
<name>A0ABN2PZK3_9ACTN</name>
<feature type="compositionally biased region" description="Gly residues" evidence="1">
    <location>
        <begin position="312"/>
        <end position="329"/>
    </location>
</feature>
<feature type="compositionally biased region" description="Gly residues" evidence="1">
    <location>
        <begin position="404"/>
        <end position="420"/>
    </location>
</feature>
<feature type="compositionally biased region" description="Low complexity" evidence="1">
    <location>
        <begin position="474"/>
        <end position="488"/>
    </location>
</feature>
<feature type="compositionally biased region" description="Low complexity" evidence="1">
    <location>
        <begin position="147"/>
        <end position="165"/>
    </location>
</feature>
<feature type="compositionally biased region" description="Low complexity" evidence="1">
    <location>
        <begin position="205"/>
        <end position="214"/>
    </location>
</feature>
<organism evidence="2 3">
    <name type="scientific">Streptomyces sodiiphilus</name>
    <dbReference type="NCBI Taxonomy" id="226217"/>
    <lineage>
        <taxon>Bacteria</taxon>
        <taxon>Bacillati</taxon>
        <taxon>Actinomycetota</taxon>
        <taxon>Actinomycetes</taxon>
        <taxon>Kitasatosporales</taxon>
        <taxon>Streptomycetaceae</taxon>
        <taxon>Streptomyces</taxon>
    </lineage>
</organism>
<feature type="region of interest" description="Disordered" evidence="1">
    <location>
        <begin position="1"/>
        <end position="64"/>
    </location>
</feature>
<dbReference type="EMBL" id="BAAAMJ010000088">
    <property type="protein sequence ID" value="GAA1935926.1"/>
    <property type="molecule type" value="Genomic_DNA"/>
</dbReference>
<feature type="compositionally biased region" description="Low complexity" evidence="1">
    <location>
        <begin position="96"/>
        <end position="121"/>
    </location>
</feature>
<dbReference type="Proteomes" id="UP001501303">
    <property type="component" value="Unassembled WGS sequence"/>
</dbReference>
<gene>
    <name evidence="2" type="ORF">GCM10009716_48720</name>
</gene>
<feature type="compositionally biased region" description="Low complexity" evidence="1">
    <location>
        <begin position="172"/>
        <end position="194"/>
    </location>
</feature>
<feature type="compositionally biased region" description="Basic and acidic residues" evidence="1">
    <location>
        <begin position="32"/>
        <end position="42"/>
    </location>
</feature>
<feature type="region of interest" description="Disordered" evidence="1">
    <location>
        <begin position="81"/>
        <end position="590"/>
    </location>
</feature>